<dbReference type="SMART" id="SM00388">
    <property type="entry name" value="HisKA"/>
    <property type="match status" value="1"/>
</dbReference>
<keyword evidence="10" id="KW-0902">Two-component regulatory system</keyword>
<dbReference type="CDD" id="cd00156">
    <property type="entry name" value="REC"/>
    <property type="match status" value="1"/>
</dbReference>
<evidence type="ECO:0000256" key="2">
    <source>
        <dbReference type="ARBA" id="ARBA00004651"/>
    </source>
</evidence>
<dbReference type="InterPro" id="IPR004358">
    <property type="entry name" value="Sig_transdc_His_kin-like_C"/>
</dbReference>
<dbReference type="Proteomes" id="UP001219956">
    <property type="component" value="Unassembled WGS sequence"/>
</dbReference>
<dbReference type="PROSITE" id="PS50109">
    <property type="entry name" value="HIS_KIN"/>
    <property type="match status" value="1"/>
</dbReference>
<keyword evidence="7" id="KW-0547">Nucleotide-binding</keyword>
<evidence type="ECO:0000313" key="19">
    <source>
        <dbReference type="EMBL" id="MDC7717561.1"/>
    </source>
</evidence>
<dbReference type="PANTHER" id="PTHR45339">
    <property type="entry name" value="HYBRID SIGNAL TRANSDUCTION HISTIDINE KINASE J"/>
    <property type="match status" value="1"/>
</dbReference>
<dbReference type="PROSITE" id="PS50894">
    <property type="entry name" value="HPT"/>
    <property type="match status" value="1"/>
</dbReference>
<evidence type="ECO:0000256" key="11">
    <source>
        <dbReference type="ARBA" id="ARBA00023136"/>
    </source>
</evidence>
<dbReference type="InterPro" id="IPR011006">
    <property type="entry name" value="CheY-like_superfamily"/>
</dbReference>
<keyword evidence="11 15" id="KW-0472">Membrane</keyword>
<gene>
    <name evidence="19" type="ORF">PQU95_10090</name>
</gene>
<dbReference type="PRINTS" id="PR00344">
    <property type="entry name" value="BCTRLSENSOR"/>
</dbReference>
<dbReference type="InterPro" id="IPR003661">
    <property type="entry name" value="HisK_dim/P_dom"/>
</dbReference>
<evidence type="ECO:0000256" key="12">
    <source>
        <dbReference type="PROSITE-ProRule" id="PRU00110"/>
    </source>
</evidence>
<comment type="catalytic activity">
    <reaction evidence="1">
        <text>ATP + protein L-histidine = ADP + protein N-phospho-L-histidine.</text>
        <dbReference type="EC" id="2.7.13.3"/>
    </reaction>
</comment>
<dbReference type="RefSeq" id="WP_272751876.1">
    <property type="nucleotide sequence ID" value="NZ_JAQQLF010000011.1"/>
</dbReference>
<protein>
    <recommendedName>
        <fullName evidence="3">histidine kinase</fullName>
        <ecNumber evidence="3">2.7.13.3</ecNumber>
    </recommendedName>
</protein>
<dbReference type="SUPFAM" id="SSF47384">
    <property type="entry name" value="Homodimeric domain of signal transducing histidine kinase"/>
    <property type="match status" value="1"/>
</dbReference>
<dbReference type="CDD" id="cd16922">
    <property type="entry name" value="HATPase_EvgS-ArcB-TorS-like"/>
    <property type="match status" value="1"/>
</dbReference>
<evidence type="ECO:0000313" key="20">
    <source>
        <dbReference type="Proteomes" id="UP001219956"/>
    </source>
</evidence>
<dbReference type="InterPro" id="IPR008207">
    <property type="entry name" value="Sig_transdc_His_kin_Hpt_dom"/>
</dbReference>
<dbReference type="SUPFAM" id="SSF52172">
    <property type="entry name" value="CheY-like"/>
    <property type="match status" value="2"/>
</dbReference>
<reference evidence="19 20" key="1">
    <citation type="submission" date="2023-01" db="EMBL/GenBank/DDBJ databases">
        <title>Novel species of the genus Vogesella isolated from rivers.</title>
        <authorList>
            <person name="Lu H."/>
        </authorList>
    </citation>
    <scope>NUCLEOTIDE SEQUENCE [LARGE SCALE GENOMIC DNA]</scope>
    <source>
        <strain evidence="19 20">DC21W</strain>
    </source>
</reference>
<dbReference type="Gene3D" id="1.10.287.130">
    <property type="match status" value="1"/>
</dbReference>
<dbReference type="InterPro" id="IPR036890">
    <property type="entry name" value="HATPase_C_sf"/>
</dbReference>
<keyword evidence="14" id="KW-0175">Coiled coil</keyword>
<dbReference type="SMART" id="SM00387">
    <property type="entry name" value="HATPase_c"/>
    <property type="match status" value="1"/>
</dbReference>
<evidence type="ECO:0000259" key="16">
    <source>
        <dbReference type="PROSITE" id="PS50109"/>
    </source>
</evidence>
<accession>A0ABT5IZC2</accession>
<evidence type="ECO:0000256" key="15">
    <source>
        <dbReference type="SAM" id="Phobius"/>
    </source>
</evidence>
<feature type="domain" description="Response regulatory" evidence="17">
    <location>
        <begin position="621"/>
        <end position="740"/>
    </location>
</feature>
<keyword evidence="8" id="KW-0067">ATP-binding</keyword>
<dbReference type="EC" id="2.7.13.3" evidence="3"/>
<name>A0ABT5IZC2_9NEIS</name>
<evidence type="ECO:0000256" key="9">
    <source>
        <dbReference type="ARBA" id="ARBA00022989"/>
    </source>
</evidence>
<evidence type="ECO:0000256" key="5">
    <source>
        <dbReference type="ARBA" id="ARBA00022553"/>
    </source>
</evidence>
<feature type="modified residue" description="4-aspartylphosphate" evidence="13">
    <location>
        <position position="670"/>
    </location>
</feature>
<keyword evidence="5 13" id="KW-0597">Phosphoprotein</keyword>
<keyword evidence="9 15" id="KW-1133">Transmembrane helix</keyword>
<dbReference type="Pfam" id="PF00072">
    <property type="entry name" value="Response_reg"/>
    <property type="match status" value="2"/>
</dbReference>
<dbReference type="Pfam" id="PF01627">
    <property type="entry name" value="Hpt"/>
    <property type="match status" value="1"/>
</dbReference>
<comment type="caution">
    <text evidence="19">The sequence shown here is derived from an EMBL/GenBank/DDBJ whole genome shotgun (WGS) entry which is preliminary data.</text>
</comment>
<evidence type="ECO:0000256" key="7">
    <source>
        <dbReference type="ARBA" id="ARBA00022741"/>
    </source>
</evidence>
<feature type="domain" description="Histidine kinase" evidence="16">
    <location>
        <begin position="244"/>
        <end position="465"/>
    </location>
</feature>
<proteinExistence type="predicted"/>
<dbReference type="CDD" id="cd17546">
    <property type="entry name" value="REC_hyHK_CKI1_RcsC-like"/>
    <property type="match status" value="1"/>
</dbReference>
<dbReference type="Gene3D" id="3.40.50.2300">
    <property type="match status" value="2"/>
</dbReference>
<dbReference type="SMART" id="SM00073">
    <property type="entry name" value="HPT"/>
    <property type="match status" value="1"/>
</dbReference>
<evidence type="ECO:0000256" key="3">
    <source>
        <dbReference type="ARBA" id="ARBA00012438"/>
    </source>
</evidence>
<feature type="transmembrane region" description="Helical" evidence="15">
    <location>
        <begin position="12"/>
        <end position="32"/>
    </location>
</feature>
<dbReference type="CDD" id="cd00088">
    <property type="entry name" value="HPT"/>
    <property type="match status" value="1"/>
</dbReference>
<feature type="domain" description="HPt" evidence="18">
    <location>
        <begin position="773"/>
        <end position="866"/>
    </location>
</feature>
<dbReference type="SUPFAM" id="SSF47226">
    <property type="entry name" value="Histidine-containing phosphotransfer domain, HPT domain"/>
    <property type="match status" value="1"/>
</dbReference>
<evidence type="ECO:0000259" key="17">
    <source>
        <dbReference type="PROSITE" id="PS50110"/>
    </source>
</evidence>
<keyword evidence="20" id="KW-1185">Reference proteome</keyword>
<evidence type="ECO:0000256" key="13">
    <source>
        <dbReference type="PROSITE-ProRule" id="PRU00169"/>
    </source>
</evidence>
<dbReference type="SUPFAM" id="SSF55874">
    <property type="entry name" value="ATPase domain of HSP90 chaperone/DNA topoisomerase II/histidine kinase"/>
    <property type="match status" value="1"/>
</dbReference>
<dbReference type="InterPro" id="IPR001789">
    <property type="entry name" value="Sig_transdc_resp-reg_receiver"/>
</dbReference>
<comment type="subcellular location">
    <subcellularLocation>
        <location evidence="2">Cell membrane</location>
        <topology evidence="2">Multi-pass membrane protein</topology>
    </subcellularLocation>
</comment>
<dbReference type="CDD" id="cd00082">
    <property type="entry name" value="HisKA"/>
    <property type="match status" value="1"/>
</dbReference>
<dbReference type="PROSITE" id="PS50110">
    <property type="entry name" value="RESPONSE_REGULATORY"/>
    <property type="match status" value="2"/>
</dbReference>
<feature type="modified residue" description="4-aspartylphosphate" evidence="13">
    <location>
        <position position="531"/>
    </location>
</feature>
<dbReference type="InterPro" id="IPR036097">
    <property type="entry name" value="HisK_dim/P_sf"/>
</dbReference>
<evidence type="ECO:0000259" key="18">
    <source>
        <dbReference type="PROSITE" id="PS50894"/>
    </source>
</evidence>
<dbReference type="InterPro" id="IPR036641">
    <property type="entry name" value="HPT_dom_sf"/>
</dbReference>
<dbReference type="PANTHER" id="PTHR45339:SF1">
    <property type="entry name" value="HYBRID SIGNAL TRANSDUCTION HISTIDINE KINASE J"/>
    <property type="match status" value="1"/>
</dbReference>
<evidence type="ECO:0000256" key="8">
    <source>
        <dbReference type="ARBA" id="ARBA00022840"/>
    </source>
</evidence>
<feature type="transmembrane region" description="Helical" evidence="15">
    <location>
        <begin position="184"/>
        <end position="204"/>
    </location>
</feature>
<feature type="domain" description="Response regulatory" evidence="17">
    <location>
        <begin position="482"/>
        <end position="596"/>
    </location>
</feature>
<dbReference type="Gene3D" id="3.30.565.10">
    <property type="entry name" value="Histidine kinase-like ATPase, C-terminal domain"/>
    <property type="match status" value="1"/>
</dbReference>
<dbReference type="InterPro" id="IPR005467">
    <property type="entry name" value="His_kinase_dom"/>
</dbReference>
<organism evidence="19 20">
    <name type="scientific">Vogesella aquatica</name>
    <dbReference type="NCBI Taxonomy" id="2984206"/>
    <lineage>
        <taxon>Bacteria</taxon>
        <taxon>Pseudomonadati</taxon>
        <taxon>Pseudomonadota</taxon>
        <taxon>Betaproteobacteria</taxon>
        <taxon>Neisseriales</taxon>
        <taxon>Chromobacteriaceae</taxon>
        <taxon>Vogesella</taxon>
    </lineage>
</organism>
<keyword evidence="4" id="KW-1003">Cell membrane</keyword>
<dbReference type="SMART" id="SM00448">
    <property type="entry name" value="REC"/>
    <property type="match status" value="2"/>
</dbReference>
<evidence type="ECO:0000256" key="4">
    <source>
        <dbReference type="ARBA" id="ARBA00022475"/>
    </source>
</evidence>
<sequence>MPLRHANRRVSNQLWLLGILMAAALLVVGMLYHRQQSEMQHFAEQGEDNIVWVYSQLGIDYYRTLGAAKVAVATGQLKDLDELQLRYDILVSRITLLSEYRYSLLFKNGQWYNTHMAALTRLVAATDKKLAAGDGYFTQRTASDLVQDLNAIVENVRELTIGANSRLTEQANESNRSLQSINTTVAATAAILMLVASLMAAMAYRNLSHSEKRREEAEQLSKELDQALAQAEAANEAKSAFLANMSHEIRTPMNGVIGMTELTLDTELSTEQREYLELVKSSADSLLTIINDILDFSKVEAGKMTLEAVTFSLRDLVTQTVYPFALRASKQQLEVICRVCPALPDRVISDPSRLRQILNNLIGNAIKFTHRGEVVLTVSGDIQADGCLLLNVSVRDTGIGIPQEKQQLIFDAFAQADNSTTRRYGGTGLGLSITQKLVRLLGGHISVHSTPGTGSDFQFSIPVQLAAEQPLQTAPSELADMPVLVVDDNPTNRSWLEAMLKNWSMRPTLAADGFEALELLAHQHYPLILLDGHMPGMSGFEVAQQIQEERRSATVIMLTSSGERGDAKRCQALGIRGYLTKPVSQEELLTTIKLLHNQSDATAPPELVTRHTVRELGHSLNILLAEDNPVNQKLAVTILHRRGYHVTVVGNGQEALDALAAAHFDLVLMDMQMPVMDGLEACQRIRAMQAAGSLTPLPIIALTANAMSGDRERYLQAGMDGYISKPIDAIRTLEEIHRVLGDTPATTPPPPAPEQDNTPVFQYAQALKNCDGDEHFLPLLLAAFLDDMPVRLADLRQGVQQGNLPAIIMAAHTLKGSCLSIAALQLAAHCRRMETAANEGRLADAMADLPELESCSAALTLALQPYLGQP</sequence>
<dbReference type="EMBL" id="JAQQLF010000011">
    <property type="protein sequence ID" value="MDC7717561.1"/>
    <property type="molecule type" value="Genomic_DNA"/>
</dbReference>
<feature type="modified residue" description="Phosphohistidine" evidence="12">
    <location>
        <position position="812"/>
    </location>
</feature>
<feature type="coiled-coil region" evidence="14">
    <location>
        <begin position="207"/>
        <end position="237"/>
    </location>
</feature>
<dbReference type="Pfam" id="PF00512">
    <property type="entry name" value="HisKA"/>
    <property type="match status" value="1"/>
</dbReference>
<evidence type="ECO:0000256" key="6">
    <source>
        <dbReference type="ARBA" id="ARBA00022692"/>
    </source>
</evidence>
<evidence type="ECO:0000256" key="10">
    <source>
        <dbReference type="ARBA" id="ARBA00023012"/>
    </source>
</evidence>
<evidence type="ECO:0000256" key="1">
    <source>
        <dbReference type="ARBA" id="ARBA00000085"/>
    </source>
</evidence>
<evidence type="ECO:0000256" key="14">
    <source>
        <dbReference type="SAM" id="Coils"/>
    </source>
</evidence>
<dbReference type="Gene3D" id="1.20.120.160">
    <property type="entry name" value="HPT domain"/>
    <property type="match status" value="1"/>
</dbReference>
<dbReference type="InterPro" id="IPR003594">
    <property type="entry name" value="HATPase_dom"/>
</dbReference>
<keyword evidence="6 15" id="KW-0812">Transmembrane</keyword>
<dbReference type="Pfam" id="PF02518">
    <property type="entry name" value="HATPase_c"/>
    <property type="match status" value="1"/>
</dbReference>